<name>A0A9N9I421_9GLOM</name>
<dbReference type="EMBL" id="CAJVPV010022289">
    <property type="protein sequence ID" value="CAG8720508.1"/>
    <property type="molecule type" value="Genomic_DNA"/>
</dbReference>
<evidence type="ECO:0000313" key="2">
    <source>
        <dbReference type="EMBL" id="CAG8720508.1"/>
    </source>
</evidence>
<feature type="non-terminal residue" evidence="2">
    <location>
        <position position="1"/>
    </location>
</feature>
<keyword evidence="3" id="KW-1185">Reference proteome</keyword>
<gene>
    <name evidence="2" type="ORF">AMORRO_LOCUS13314</name>
</gene>
<comment type="caution">
    <text evidence="2">The sequence shown here is derived from an EMBL/GenBank/DDBJ whole genome shotgun (WGS) entry which is preliminary data.</text>
</comment>
<feature type="region of interest" description="Disordered" evidence="1">
    <location>
        <begin position="22"/>
        <end position="54"/>
    </location>
</feature>
<reference evidence="2" key="1">
    <citation type="submission" date="2021-06" db="EMBL/GenBank/DDBJ databases">
        <authorList>
            <person name="Kallberg Y."/>
            <person name="Tangrot J."/>
            <person name="Rosling A."/>
        </authorList>
    </citation>
    <scope>NUCLEOTIDE SEQUENCE</scope>
    <source>
        <strain evidence="2">CL551</strain>
    </source>
</reference>
<accession>A0A9N9I421</accession>
<dbReference type="Proteomes" id="UP000789342">
    <property type="component" value="Unassembled WGS sequence"/>
</dbReference>
<feature type="compositionally biased region" description="Basic and acidic residues" evidence="1">
    <location>
        <begin position="22"/>
        <end position="31"/>
    </location>
</feature>
<organism evidence="2 3">
    <name type="scientific">Acaulospora morrowiae</name>
    <dbReference type="NCBI Taxonomy" id="94023"/>
    <lineage>
        <taxon>Eukaryota</taxon>
        <taxon>Fungi</taxon>
        <taxon>Fungi incertae sedis</taxon>
        <taxon>Mucoromycota</taxon>
        <taxon>Glomeromycotina</taxon>
        <taxon>Glomeromycetes</taxon>
        <taxon>Diversisporales</taxon>
        <taxon>Acaulosporaceae</taxon>
        <taxon>Acaulospora</taxon>
    </lineage>
</organism>
<sequence length="54" mass="5910">AQIIELIIKQPSASILLHGHQSYRDGSHEGEGGGNELDMIQSSFETKEPGSREM</sequence>
<evidence type="ECO:0000313" key="3">
    <source>
        <dbReference type="Proteomes" id="UP000789342"/>
    </source>
</evidence>
<proteinExistence type="predicted"/>
<protein>
    <submittedName>
        <fullName evidence="2">8565_t:CDS:1</fullName>
    </submittedName>
</protein>
<feature type="compositionally biased region" description="Basic and acidic residues" evidence="1">
    <location>
        <begin position="45"/>
        <end position="54"/>
    </location>
</feature>
<dbReference type="AlphaFoldDB" id="A0A9N9I421"/>
<evidence type="ECO:0000256" key="1">
    <source>
        <dbReference type="SAM" id="MobiDB-lite"/>
    </source>
</evidence>